<geneLocation type="plasmid" evidence="2 3">
    <name>pI</name>
</geneLocation>
<feature type="compositionally biased region" description="Basic residues" evidence="1">
    <location>
        <begin position="68"/>
        <end position="78"/>
    </location>
</feature>
<protein>
    <submittedName>
        <fullName evidence="2">Uncharacterized protein</fullName>
    </submittedName>
</protein>
<accession>A0A6S6XZC3</accession>
<dbReference type="KEGG" id="doe:DENOEST_P0178"/>
<gene>
    <name evidence="2" type="ORF">DENOEST_P0178</name>
</gene>
<evidence type="ECO:0000313" key="2">
    <source>
        <dbReference type="EMBL" id="CAB1371336.1"/>
    </source>
</evidence>
<dbReference type="EMBL" id="LR778302">
    <property type="protein sequence ID" value="CAB1371336.1"/>
    <property type="molecule type" value="Genomic_DNA"/>
</dbReference>
<proteinExistence type="predicted"/>
<feature type="compositionally biased region" description="Polar residues" evidence="1">
    <location>
        <begin position="32"/>
        <end position="50"/>
    </location>
</feature>
<evidence type="ECO:0000256" key="1">
    <source>
        <dbReference type="SAM" id="MobiDB-lite"/>
    </source>
</evidence>
<name>A0A6S6XZC3_9PROT</name>
<organism evidence="2 3">
    <name type="scientific">Denitratisoma oestradiolicum</name>
    <dbReference type="NCBI Taxonomy" id="311182"/>
    <lineage>
        <taxon>Bacteria</taxon>
        <taxon>Pseudomonadati</taxon>
        <taxon>Pseudomonadota</taxon>
        <taxon>Betaproteobacteria</taxon>
        <taxon>Nitrosomonadales</taxon>
        <taxon>Sterolibacteriaceae</taxon>
        <taxon>Denitratisoma</taxon>
    </lineage>
</organism>
<feature type="region of interest" description="Disordered" evidence="1">
    <location>
        <begin position="1"/>
        <end position="78"/>
    </location>
</feature>
<sequence>MRPRAKRIQRTSAGTPRIQIHVPDFRARKSPDQTARPSQSGLALSGAQGTPSPRGGGSRSDPQEASAARRRRREGVRD</sequence>
<evidence type="ECO:0000313" key="3">
    <source>
        <dbReference type="Proteomes" id="UP000515733"/>
    </source>
</evidence>
<keyword evidence="3" id="KW-1185">Reference proteome</keyword>
<reference evidence="2 3" key="1">
    <citation type="submission" date="2020-03" db="EMBL/GenBank/DDBJ databases">
        <authorList>
            <consortium name="Genoscope - CEA"/>
            <person name="William W."/>
        </authorList>
    </citation>
    <scope>NUCLEOTIDE SEQUENCE [LARGE SCALE GENOMIC DNA]</scope>
    <source>
        <strain evidence="3">DSM 16959</strain>
        <plasmid evidence="2 3">pI</plasmid>
    </source>
</reference>
<dbReference type="Proteomes" id="UP000515733">
    <property type="component" value="Plasmid pI"/>
</dbReference>
<dbReference type="AlphaFoldDB" id="A0A6S6XZC3"/>
<keyword evidence="2" id="KW-0614">Plasmid</keyword>